<evidence type="ECO:0008006" key="4">
    <source>
        <dbReference type="Google" id="ProtNLM"/>
    </source>
</evidence>
<organism evidence="2 3">
    <name type="scientific">Streptomyces albipurpureus</name>
    <dbReference type="NCBI Taxonomy" id="2897419"/>
    <lineage>
        <taxon>Bacteria</taxon>
        <taxon>Bacillati</taxon>
        <taxon>Actinomycetota</taxon>
        <taxon>Actinomycetes</taxon>
        <taxon>Kitasatosporales</taxon>
        <taxon>Streptomycetaceae</taxon>
        <taxon>Streptomyces</taxon>
    </lineage>
</organism>
<comment type="caution">
    <text evidence="2">The sequence shown here is derived from an EMBL/GenBank/DDBJ whole genome shotgun (WGS) entry which is preliminary data.</text>
</comment>
<sequence length="325" mass="34891">MDDDMTAVRRLRSDAPTPDRARLAPSHQRVLDGISAPRPQWWRGRAAAALGAAAVTVAAVLTAQLLSPGGGSTAGSADRVVSEPRDDQWIYRRTVIAQTNLTFAEGRDPTTEKGNGQVRTVSPLIVYEEWTNYSSGRQYHKEPGDKIRLSSDPAMFGSPKSLRSKVAGLPDDPVRLLKALRERIPSDETPSSGKQADFDYAGVLRALREVDHIPLKAHASIFRALQEIPGVAISRVPVKDLMGRPALVVYGPAMSEQTSQREGVLLDPTTFEFRGVRTVLPAGGSIDGRVTSEDTVTRSLAVVTAVVDRHGQVPGGTADGKEGSG</sequence>
<accession>A0ABT0UJV2</accession>
<evidence type="ECO:0000256" key="1">
    <source>
        <dbReference type="SAM" id="MobiDB-lite"/>
    </source>
</evidence>
<name>A0ABT0UJV2_9ACTN</name>
<dbReference type="RefSeq" id="WP_250918721.1">
    <property type="nucleotide sequence ID" value="NZ_JAMQAW010000007.1"/>
</dbReference>
<feature type="region of interest" description="Disordered" evidence="1">
    <location>
        <begin position="1"/>
        <end position="26"/>
    </location>
</feature>
<feature type="compositionally biased region" description="Basic and acidic residues" evidence="1">
    <location>
        <begin position="11"/>
        <end position="22"/>
    </location>
</feature>
<reference evidence="2" key="1">
    <citation type="submission" date="2022-06" db="EMBL/GenBank/DDBJ databases">
        <title>Genome public.</title>
        <authorList>
            <person name="Sun Q."/>
        </authorList>
    </citation>
    <scope>NUCLEOTIDE SEQUENCE</scope>
    <source>
        <strain evidence="2">CWNU-1</strain>
    </source>
</reference>
<dbReference type="EMBL" id="JAMQAW010000007">
    <property type="protein sequence ID" value="MCM2388385.1"/>
    <property type="molecule type" value="Genomic_DNA"/>
</dbReference>
<proteinExistence type="predicted"/>
<protein>
    <recommendedName>
        <fullName evidence="4">CU044_5270 family protein</fullName>
    </recommendedName>
</protein>
<gene>
    <name evidence="2" type="ORF">NBG84_08750</name>
</gene>
<dbReference type="Proteomes" id="UP001431429">
    <property type="component" value="Unassembled WGS sequence"/>
</dbReference>
<evidence type="ECO:0000313" key="3">
    <source>
        <dbReference type="Proteomes" id="UP001431429"/>
    </source>
</evidence>
<evidence type="ECO:0000313" key="2">
    <source>
        <dbReference type="EMBL" id="MCM2388385.1"/>
    </source>
</evidence>
<keyword evidence="3" id="KW-1185">Reference proteome</keyword>